<evidence type="ECO:0000313" key="2">
    <source>
        <dbReference type="Proteomes" id="UP000186455"/>
    </source>
</evidence>
<proteinExistence type="predicted"/>
<dbReference type="EMBL" id="LFBV01000002">
    <property type="protein sequence ID" value="OKH94455.1"/>
    <property type="molecule type" value="Genomic_DNA"/>
</dbReference>
<gene>
    <name evidence="1" type="ORF">AB852_09180</name>
</gene>
<reference evidence="1 2" key="1">
    <citation type="submission" date="2015-06" db="EMBL/GenBank/DDBJ databases">
        <title>Cloning and characterization of the uncialamcin biosynthetic gene cluster.</title>
        <authorList>
            <person name="Yan X."/>
            <person name="Huang T."/>
            <person name="Ge H."/>
            <person name="Shen B."/>
        </authorList>
    </citation>
    <scope>NUCLEOTIDE SEQUENCE [LARGE SCALE GENOMIC DNA]</scope>
    <source>
        <strain evidence="1 2">DCA2648</strain>
    </source>
</reference>
<accession>A0A1Q4V9G6</accession>
<comment type="caution">
    <text evidence="1">The sequence shown here is derived from an EMBL/GenBank/DDBJ whole genome shotgun (WGS) entry which is preliminary data.</text>
</comment>
<protein>
    <submittedName>
        <fullName evidence="1">Uncharacterized protein</fullName>
    </submittedName>
</protein>
<name>A0A1Q4V9G6_9ACTN</name>
<dbReference type="Proteomes" id="UP000186455">
    <property type="component" value="Unassembled WGS sequence"/>
</dbReference>
<keyword evidence="2" id="KW-1185">Reference proteome</keyword>
<sequence length="186" mass="20659">MTRATIQWMIDNDEARAAAVAGLGLKKAVPDALVTDRWFLPDYMKALVIEAVRRDAPDGVAEELMRVQRRMRRNAEEIDDYGAEVLARLEGLRDADEVVPVLERARDEAPDQLRRDRIERVLERVRQPRNGLEDLLALSDEQLGAILADPCDHCCVYGCGLCPLHCVICCAGTCYCCAGCQAVSGE</sequence>
<evidence type="ECO:0000313" key="1">
    <source>
        <dbReference type="EMBL" id="OKH94455.1"/>
    </source>
</evidence>
<dbReference type="AlphaFoldDB" id="A0A1Q4V9G6"/>
<organism evidence="1 2">
    <name type="scientific">Streptomyces uncialis</name>
    <dbReference type="NCBI Taxonomy" id="1048205"/>
    <lineage>
        <taxon>Bacteria</taxon>
        <taxon>Bacillati</taxon>
        <taxon>Actinomycetota</taxon>
        <taxon>Actinomycetes</taxon>
        <taxon>Kitasatosporales</taxon>
        <taxon>Streptomycetaceae</taxon>
        <taxon>Streptomyces</taxon>
    </lineage>
</organism>